<dbReference type="RefSeq" id="XP_040757114.1">
    <property type="nucleotide sequence ID" value="XM_040913741.1"/>
</dbReference>
<dbReference type="STRING" id="1314785.A0A165ANW9"/>
<dbReference type="Proteomes" id="UP000076871">
    <property type="component" value="Unassembled WGS sequence"/>
</dbReference>
<sequence>MRHVDRVLKVTQMYKCIQDVDLKLFRATAEAFDPSLEDGYSALQDHMREYYLEIADRLLDLQILTLRHIATSNPGQGLKPHPFSHPQERDTIIRYSDFMTRFVIFLLRHHQQPLPDLQVEFHPMHRESLDALVDVIGGSHSRSRWMSTIHRVILFILTCRSDGFLKAEWKDLFSIFLIAYHLRDDHGNMHATARITPNISKVQWCFRATAAQETLYRSVHHNNNDVK</sequence>
<dbReference type="AlphaFoldDB" id="A0A165ANW9"/>
<protein>
    <submittedName>
        <fullName evidence="1">Uncharacterized protein</fullName>
    </submittedName>
</protein>
<organism evidence="1 2">
    <name type="scientific">Laetiporus sulphureus 93-53</name>
    <dbReference type="NCBI Taxonomy" id="1314785"/>
    <lineage>
        <taxon>Eukaryota</taxon>
        <taxon>Fungi</taxon>
        <taxon>Dikarya</taxon>
        <taxon>Basidiomycota</taxon>
        <taxon>Agaricomycotina</taxon>
        <taxon>Agaricomycetes</taxon>
        <taxon>Polyporales</taxon>
        <taxon>Laetiporus</taxon>
    </lineage>
</organism>
<dbReference type="EMBL" id="KV427962">
    <property type="protein sequence ID" value="KZS99373.1"/>
    <property type="molecule type" value="Genomic_DNA"/>
</dbReference>
<keyword evidence="2" id="KW-1185">Reference proteome</keyword>
<dbReference type="GeneID" id="63830769"/>
<accession>A0A165ANW9</accession>
<evidence type="ECO:0000313" key="1">
    <source>
        <dbReference type="EMBL" id="KZS99373.1"/>
    </source>
</evidence>
<dbReference type="InParanoid" id="A0A165ANW9"/>
<name>A0A165ANW9_9APHY</name>
<evidence type="ECO:0000313" key="2">
    <source>
        <dbReference type="Proteomes" id="UP000076871"/>
    </source>
</evidence>
<gene>
    <name evidence="1" type="ORF">LAESUDRAFT_765617</name>
</gene>
<dbReference type="OrthoDB" id="2692163at2759"/>
<proteinExistence type="predicted"/>
<reference evidence="1 2" key="1">
    <citation type="journal article" date="2016" name="Mol. Biol. Evol.">
        <title>Comparative Genomics of Early-Diverging Mushroom-Forming Fungi Provides Insights into the Origins of Lignocellulose Decay Capabilities.</title>
        <authorList>
            <person name="Nagy L.G."/>
            <person name="Riley R."/>
            <person name="Tritt A."/>
            <person name="Adam C."/>
            <person name="Daum C."/>
            <person name="Floudas D."/>
            <person name="Sun H."/>
            <person name="Yadav J.S."/>
            <person name="Pangilinan J."/>
            <person name="Larsson K.H."/>
            <person name="Matsuura K."/>
            <person name="Barry K."/>
            <person name="Labutti K."/>
            <person name="Kuo R."/>
            <person name="Ohm R.A."/>
            <person name="Bhattacharya S.S."/>
            <person name="Shirouzu T."/>
            <person name="Yoshinaga Y."/>
            <person name="Martin F.M."/>
            <person name="Grigoriev I.V."/>
            <person name="Hibbett D.S."/>
        </authorList>
    </citation>
    <scope>NUCLEOTIDE SEQUENCE [LARGE SCALE GENOMIC DNA]</scope>
    <source>
        <strain evidence="1 2">93-53</strain>
    </source>
</reference>